<dbReference type="Proteomes" id="UP000075304">
    <property type="component" value="Unassembled WGS sequence"/>
</dbReference>
<evidence type="ECO:0000313" key="1">
    <source>
        <dbReference type="EMBL" id="KYC65098.1"/>
    </source>
</evidence>
<accession>A0A150K799</accession>
<reference evidence="1 2" key="1">
    <citation type="submission" date="2016-01" db="EMBL/GenBank/DDBJ databases">
        <title>Genome Sequences of Twelve Sporeforming Bacillus Species Isolated from Foods.</title>
        <authorList>
            <person name="Berendsen E.M."/>
            <person name="Wells-Bennik M.H."/>
            <person name="Krawcyk A.O."/>
            <person name="De Jong A."/>
            <person name="Holsappel S."/>
            <person name="Eijlander R.T."/>
            <person name="Kuipers O.P."/>
        </authorList>
    </citation>
    <scope>NUCLEOTIDE SEQUENCE [LARGE SCALE GENOMIC DNA]</scope>
    <source>
        <strain evidence="1 2">B4099</strain>
    </source>
</reference>
<proteinExistence type="predicted"/>
<name>A0A150K799_HEYCO</name>
<gene>
    <name evidence="1" type="ORF">B4099_2221</name>
</gene>
<protein>
    <submittedName>
        <fullName evidence="1">Uncharacterized protein</fullName>
    </submittedName>
</protein>
<dbReference type="EMBL" id="LQYI01000093">
    <property type="protein sequence ID" value="KYC65098.1"/>
    <property type="molecule type" value="Genomic_DNA"/>
</dbReference>
<dbReference type="PATRIC" id="fig|1398.25.peg.461"/>
<evidence type="ECO:0000313" key="2">
    <source>
        <dbReference type="Proteomes" id="UP000075304"/>
    </source>
</evidence>
<organism evidence="1 2">
    <name type="scientific">Heyndrickxia coagulans</name>
    <name type="common">Weizmannia coagulans</name>
    <dbReference type="NCBI Taxonomy" id="1398"/>
    <lineage>
        <taxon>Bacteria</taxon>
        <taxon>Bacillati</taxon>
        <taxon>Bacillota</taxon>
        <taxon>Bacilli</taxon>
        <taxon>Bacillales</taxon>
        <taxon>Bacillaceae</taxon>
        <taxon>Heyndrickxia</taxon>
    </lineage>
</organism>
<comment type="caution">
    <text evidence="1">The sequence shown here is derived from an EMBL/GenBank/DDBJ whole genome shotgun (WGS) entry which is preliminary data.</text>
</comment>
<sequence length="47" mass="4788">MGEIFALESAHAVRMALKPAKTTAVLPGCGDKIGEAASRLFGGENNG</sequence>
<dbReference type="GeneID" id="64234232"/>
<dbReference type="RefSeq" id="WP_019721536.1">
    <property type="nucleotide sequence ID" value="NZ_CABJCT010000025.1"/>
</dbReference>
<dbReference type="AlphaFoldDB" id="A0A150K799"/>